<evidence type="ECO:0008006" key="5">
    <source>
        <dbReference type="Google" id="ProtNLM"/>
    </source>
</evidence>
<name>A0A177L032_9BACI</name>
<evidence type="ECO:0000313" key="4">
    <source>
        <dbReference type="Proteomes" id="UP000076935"/>
    </source>
</evidence>
<dbReference type="InterPro" id="IPR011004">
    <property type="entry name" value="Trimer_LpxA-like_sf"/>
</dbReference>
<sequence length="179" mass="20233">MDIINKLYLNFLKKIDRKKYASLVYSQRINHLIKQGVKIGENCRIENAKFGSEPYLITIGNHVTIGANVQFVTHDGGVWVLRDKYPDIDCFGRIEIKDNSFIGINAIIMPGVTIGKNTIIAAGSIVTKDVNDNTIVAGIPAKQINNISNYENKVLNSCLKTKSMNYKEKREYLLKHFEI</sequence>
<organism evidence="3 4">
    <name type="scientific">Domibacillus aminovorans</name>
    <dbReference type="NCBI Taxonomy" id="29332"/>
    <lineage>
        <taxon>Bacteria</taxon>
        <taxon>Bacillati</taxon>
        <taxon>Bacillota</taxon>
        <taxon>Bacilli</taxon>
        <taxon>Bacillales</taxon>
        <taxon>Bacillaceae</taxon>
        <taxon>Domibacillus</taxon>
    </lineage>
</organism>
<comment type="caution">
    <text evidence="3">The sequence shown here is derived from an EMBL/GenBank/DDBJ whole genome shotgun (WGS) entry which is preliminary data.</text>
</comment>
<accession>A0A177L032</accession>
<dbReference type="AlphaFoldDB" id="A0A177L032"/>
<dbReference type="SUPFAM" id="SSF51161">
    <property type="entry name" value="Trimeric LpxA-like enzymes"/>
    <property type="match status" value="1"/>
</dbReference>
<dbReference type="InterPro" id="IPR001451">
    <property type="entry name" value="Hexapep"/>
</dbReference>
<keyword evidence="4" id="KW-1185">Reference proteome</keyword>
<protein>
    <recommendedName>
        <fullName evidence="5">Capsule biosynthesis protein CapG</fullName>
    </recommendedName>
</protein>
<dbReference type="PROSITE" id="PS00101">
    <property type="entry name" value="HEXAPEP_TRANSFERASES"/>
    <property type="match status" value="1"/>
</dbReference>
<evidence type="ECO:0000313" key="3">
    <source>
        <dbReference type="EMBL" id="OAH58963.1"/>
    </source>
</evidence>
<dbReference type="Gene3D" id="2.160.10.10">
    <property type="entry name" value="Hexapeptide repeat proteins"/>
    <property type="match status" value="1"/>
</dbReference>
<keyword evidence="2" id="KW-0677">Repeat</keyword>
<dbReference type="GO" id="GO:0016740">
    <property type="term" value="F:transferase activity"/>
    <property type="evidence" value="ECO:0007669"/>
    <property type="project" value="UniProtKB-KW"/>
</dbReference>
<evidence type="ECO:0000256" key="2">
    <source>
        <dbReference type="ARBA" id="ARBA00022737"/>
    </source>
</evidence>
<dbReference type="CDD" id="cd04647">
    <property type="entry name" value="LbH_MAT_like"/>
    <property type="match status" value="1"/>
</dbReference>
<evidence type="ECO:0000256" key="1">
    <source>
        <dbReference type="ARBA" id="ARBA00022679"/>
    </source>
</evidence>
<reference evidence="3 4" key="1">
    <citation type="submission" date="2016-01" db="EMBL/GenBank/DDBJ databases">
        <title>Investigation of taxonomic status of Bacillus aminovorans.</title>
        <authorList>
            <person name="Verma A."/>
            <person name="Pal Y."/>
            <person name="Krishnamurthi S."/>
        </authorList>
    </citation>
    <scope>NUCLEOTIDE SEQUENCE [LARGE SCALE GENOMIC DNA]</scope>
    <source>
        <strain evidence="3 4">DSM 1314</strain>
    </source>
</reference>
<dbReference type="InterPro" id="IPR051159">
    <property type="entry name" value="Hexapeptide_acetyltransf"/>
</dbReference>
<proteinExistence type="predicted"/>
<gene>
    <name evidence="3" type="ORF">AWH49_04675</name>
</gene>
<dbReference type="Proteomes" id="UP000076935">
    <property type="component" value="Unassembled WGS sequence"/>
</dbReference>
<dbReference type="InterPro" id="IPR018357">
    <property type="entry name" value="Hexapep_transf_CS"/>
</dbReference>
<dbReference type="Pfam" id="PF00132">
    <property type="entry name" value="Hexapep"/>
    <property type="match status" value="1"/>
</dbReference>
<dbReference type="EMBL" id="LQWY01000067">
    <property type="protein sequence ID" value="OAH58963.1"/>
    <property type="molecule type" value="Genomic_DNA"/>
</dbReference>
<dbReference type="PANTHER" id="PTHR23416">
    <property type="entry name" value="SIALIC ACID SYNTHASE-RELATED"/>
    <property type="match status" value="1"/>
</dbReference>
<dbReference type="RefSeq" id="WP_063966687.1">
    <property type="nucleotide sequence ID" value="NZ_JBCNAN010000007.1"/>
</dbReference>
<keyword evidence="1" id="KW-0808">Transferase</keyword>